<gene>
    <name evidence="2" type="ORF">HNP52_000232</name>
</gene>
<sequence length="55" mass="6566">MSSRDIEYYRKREREEREHAARADDTTARRVHQEMAERYSARLRDMVATVPVAQA</sequence>
<comment type="caution">
    <text evidence="2">The sequence shown here is derived from an EMBL/GenBank/DDBJ whole genome shotgun (WGS) entry which is preliminary data.</text>
</comment>
<keyword evidence="3" id="KW-1185">Reference proteome</keyword>
<proteinExistence type="predicted"/>
<organism evidence="2 3">
    <name type="scientific">Sphingomonas kyeonggiensis</name>
    <dbReference type="NCBI Taxonomy" id="1268553"/>
    <lineage>
        <taxon>Bacteria</taxon>
        <taxon>Pseudomonadati</taxon>
        <taxon>Pseudomonadota</taxon>
        <taxon>Alphaproteobacteria</taxon>
        <taxon>Sphingomonadales</taxon>
        <taxon>Sphingomonadaceae</taxon>
        <taxon>Sphingomonas</taxon>
    </lineage>
</organism>
<evidence type="ECO:0000256" key="1">
    <source>
        <dbReference type="SAM" id="MobiDB-lite"/>
    </source>
</evidence>
<accession>A0A7W7NQY7</accession>
<dbReference type="EMBL" id="JACHLN010000001">
    <property type="protein sequence ID" value="MBB4837181.1"/>
    <property type="molecule type" value="Genomic_DNA"/>
</dbReference>
<feature type="region of interest" description="Disordered" evidence="1">
    <location>
        <begin position="1"/>
        <end position="28"/>
    </location>
</feature>
<reference evidence="2 3" key="1">
    <citation type="submission" date="2020-08" db="EMBL/GenBank/DDBJ databases">
        <title>Functional genomics of gut bacteria from endangered species of beetles.</title>
        <authorList>
            <person name="Carlos-Shanley C."/>
        </authorList>
    </citation>
    <scope>NUCLEOTIDE SEQUENCE [LARGE SCALE GENOMIC DNA]</scope>
    <source>
        <strain evidence="2 3">S00224</strain>
    </source>
</reference>
<name>A0A7W7NQY7_9SPHN</name>
<dbReference type="AlphaFoldDB" id="A0A7W7NQY7"/>
<evidence type="ECO:0000313" key="3">
    <source>
        <dbReference type="Proteomes" id="UP000575241"/>
    </source>
</evidence>
<evidence type="ECO:0000313" key="2">
    <source>
        <dbReference type="EMBL" id="MBB4837181.1"/>
    </source>
</evidence>
<dbReference type="RefSeq" id="WP_184161310.1">
    <property type="nucleotide sequence ID" value="NZ_JACHLN010000001.1"/>
</dbReference>
<dbReference type="Proteomes" id="UP000575241">
    <property type="component" value="Unassembled WGS sequence"/>
</dbReference>
<protein>
    <submittedName>
        <fullName evidence="2">Uncharacterized protein</fullName>
    </submittedName>
</protein>